<dbReference type="EMBL" id="SDRB02009465">
    <property type="protein sequence ID" value="THG08187.1"/>
    <property type="molecule type" value="Genomic_DNA"/>
</dbReference>
<name>A0A4V3WMD5_CAMSN</name>
<comment type="caution">
    <text evidence="4">The sequence shown here is derived from an EMBL/GenBank/DDBJ whole genome shotgun (WGS) entry which is preliminary data.</text>
</comment>
<organism evidence="4 5">
    <name type="scientific">Camellia sinensis var. sinensis</name>
    <name type="common">China tea</name>
    <dbReference type="NCBI Taxonomy" id="542762"/>
    <lineage>
        <taxon>Eukaryota</taxon>
        <taxon>Viridiplantae</taxon>
        <taxon>Streptophyta</taxon>
        <taxon>Embryophyta</taxon>
        <taxon>Tracheophyta</taxon>
        <taxon>Spermatophyta</taxon>
        <taxon>Magnoliopsida</taxon>
        <taxon>eudicotyledons</taxon>
        <taxon>Gunneridae</taxon>
        <taxon>Pentapetalae</taxon>
        <taxon>asterids</taxon>
        <taxon>Ericales</taxon>
        <taxon>Theaceae</taxon>
        <taxon>Camellia</taxon>
    </lineage>
</organism>
<dbReference type="Proteomes" id="UP000306102">
    <property type="component" value="Unassembled WGS sequence"/>
</dbReference>
<dbReference type="CDD" id="cd03784">
    <property type="entry name" value="GT1_Gtf-like"/>
    <property type="match status" value="1"/>
</dbReference>
<comment type="similarity">
    <text evidence="1">Belongs to the UDP-glycosyltransferase family.</text>
</comment>
<evidence type="ECO:0000256" key="1">
    <source>
        <dbReference type="ARBA" id="ARBA00009995"/>
    </source>
</evidence>
<dbReference type="InterPro" id="IPR050481">
    <property type="entry name" value="UDP-glycosyltransf_plant"/>
</dbReference>
<keyword evidence="5" id="KW-1185">Reference proteome</keyword>
<protein>
    <recommendedName>
        <fullName evidence="6">UDP-glycosyltransferase</fullName>
    </recommendedName>
</protein>
<dbReference type="Gene3D" id="3.40.50.2000">
    <property type="entry name" value="Glycogen Phosphorylase B"/>
    <property type="match status" value="2"/>
</dbReference>
<dbReference type="AlphaFoldDB" id="A0A4V3WMD5"/>
<keyword evidence="2" id="KW-0808">Transferase</keyword>
<evidence type="ECO:0008006" key="6">
    <source>
        <dbReference type="Google" id="ProtNLM"/>
    </source>
</evidence>
<evidence type="ECO:0000313" key="4">
    <source>
        <dbReference type="EMBL" id="THG08187.1"/>
    </source>
</evidence>
<dbReference type="GO" id="GO:0009718">
    <property type="term" value="P:anthocyanin-containing compound biosynthetic process"/>
    <property type="evidence" value="ECO:0007669"/>
    <property type="project" value="UniProtKB-ARBA"/>
</dbReference>
<accession>A0A4V3WMD5</accession>
<evidence type="ECO:0000256" key="3">
    <source>
        <dbReference type="ARBA" id="ARBA00023241"/>
    </source>
</evidence>
<proteinExistence type="inferred from homology"/>
<keyword evidence="3" id="KW-0284">Flavonoid biosynthesis</keyword>
<evidence type="ECO:0000313" key="5">
    <source>
        <dbReference type="Proteomes" id="UP000306102"/>
    </source>
</evidence>
<dbReference type="FunFam" id="3.40.50.2000:FF:000087">
    <property type="entry name" value="Glycosyltransferase"/>
    <property type="match status" value="1"/>
</dbReference>
<dbReference type="SUPFAM" id="SSF53756">
    <property type="entry name" value="UDP-Glycosyltransferase/glycogen phosphorylase"/>
    <property type="match status" value="1"/>
</dbReference>
<dbReference type="Pfam" id="PF00201">
    <property type="entry name" value="UDPGT"/>
    <property type="match status" value="1"/>
</dbReference>
<dbReference type="PANTHER" id="PTHR48049:SF91">
    <property type="entry name" value="UDP-GLYCOSYLTRANSFERASE 79B7-RELATED"/>
    <property type="match status" value="1"/>
</dbReference>
<reference evidence="4 5" key="1">
    <citation type="journal article" date="2018" name="Proc. Natl. Acad. Sci. U.S.A.">
        <title>Draft genome sequence of Camellia sinensis var. sinensis provides insights into the evolution of the tea genome and tea quality.</title>
        <authorList>
            <person name="Wei C."/>
            <person name="Yang H."/>
            <person name="Wang S."/>
            <person name="Zhao J."/>
            <person name="Liu C."/>
            <person name="Gao L."/>
            <person name="Xia E."/>
            <person name="Lu Y."/>
            <person name="Tai Y."/>
            <person name="She G."/>
            <person name="Sun J."/>
            <person name="Cao H."/>
            <person name="Tong W."/>
            <person name="Gao Q."/>
            <person name="Li Y."/>
            <person name="Deng W."/>
            <person name="Jiang X."/>
            <person name="Wang W."/>
            <person name="Chen Q."/>
            <person name="Zhang S."/>
            <person name="Li H."/>
            <person name="Wu J."/>
            <person name="Wang P."/>
            <person name="Li P."/>
            <person name="Shi C."/>
            <person name="Zheng F."/>
            <person name="Jian J."/>
            <person name="Huang B."/>
            <person name="Shan D."/>
            <person name="Shi M."/>
            <person name="Fang C."/>
            <person name="Yue Y."/>
            <person name="Li F."/>
            <person name="Li D."/>
            <person name="Wei S."/>
            <person name="Han B."/>
            <person name="Jiang C."/>
            <person name="Yin Y."/>
            <person name="Xia T."/>
            <person name="Zhang Z."/>
            <person name="Bennetzen J.L."/>
            <person name="Zhao S."/>
            <person name="Wan X."/>
        </authorList>
    </citation>
    <scope>NUCLEOTIDE SEQUENCE [LARGE SCALE GENOMIC DNA]</scope>
    <source>
        <strain evidence="5">cv. Shuchazao</strain>
        <tissue evidence="4">Leaf</tissue>
    </source>
</reference>
<dbReference type="STRING" id="542762.A0A4V3WMD5"/>
<dbReference type="FunFam" id="3.40.50.2000:FF:000037">
    <property type="entry name" value="Glycosyltransferase"/>
    <property type="match status" value="1"/>
</dbReference>
<dbReference type="PANTHER" id="PTHR48049">
    <property type="entry name" value="GLYCOSYLTRANSFERASE"/>
    <property type="match status" value="1"/>
</dbReference>
<dbReference type="GO" id="GO:0035251">
    <property type="term" value="F:UDP-glucosyltransferase activity"/>
    <property type="evidence" value="ECO:0007669"/>
    <property type="project" value="InterPro"/>
</dbReference>
<gene>
    <name evidence="4" type="ORF">TEA_019013</name>
</gene>
<dbReference type="InterPro" id="IPR002213">
    <property type="entry name" value="UDP_glucos_trans"/>
</dbReference>
<sequence>MAQPKDSKFHIAMFPWFAIGHMTPYLHLSNELAQRGHKISFLLPNKIQIQWEATNLHPNLITFHPLVVPHIEGLPPGTETDSNIPISLATHLATAMDLTRDQVETLLRKLQPNFVFFDSAHWVPELASKIGFLKTVCYTVVSATTLAMQLVPARKVFKDMTLMKAEMEKPPSGYPSSTVVLRQHEALAPLIISTEFGSGITLYDRMTTAIRECDALSIRTCQEIEGHFCDYIRSQYRKPVFLTGHVLLEPTSIPMEMLLEDRWGKWLEGFEPGSVVFCAFGSQLILEKNQFQELILGFELTGLPFFIALKSPTGATTVEGALPEGFEERVRGRGVVYGGWVQQIQILEHRSVGCFVNHCGFGSMWESLMSNTQIVLVPHLLDQILNTRLMVEELKVAVEVARDGKGWFSKESLCKAINSNG</sequence>
<evidence type="ECO:0000256" key="2">
    <source>
        <dbReference type="ARBA" id="ARBA00022679"/>
    </source>
</evidence>